<dbReference type="WBParaSite" id="TASK_0000150801-mRNA-1">
    <property type="protein sequence ID" value="TASK_0000150801-mRNA-1"/>
    <property type="gene ID" value="TASK_0000150801"/>
</dbReference>
<dbReference type="Gene3D" id="3.30.450.30">
    <property type="entry name" value="Dynein light chain 2a, cytoplasmic"/>
    <property type="match status" value="1"/>
</dbReference>
<dbReference type="GO" id="GO:0005874">
    <property type="term" value="C:microtubule"/>
    <property type="evidence" value="ECO:0007669"/>
    <property type="project" value="UniProtKB-UniRule"/>
</dbReference>
<keyword evidence="6 10" id="KW-0243">Dynein</keyword>
<evidence type="ECO:0000256" key="1">
    <source>
        <dbReference type="ARBA" id="ARBA00004245"/>
    </source>
</evidence>
<dbReference type="InterPro" id="IPR016561">
    <property type="entry name" value="DYNLRB1/2"/>
</dbReference>
<reference evidence="14" key="1">
    <citation type="submission" date="2017-02" db="UniProtKB">
        <authorList>
            <consortium name="WormBaseParasite"/>
        </authorList>
    </citation>
    <scope>IDENTIFICATION</scope>
</reference>
<evidence type="ECO:0000313" key="12">
    <source>
        <dbReference type="EMBL" id="VDK23168.1"/>
    </source>
</evidence>
<name>A0A0R3VVT0_TAEAS</name>
<evidence type="ECO:0000313" key="13">
    <source>
        <dbReference type="Proteomes" id="UP000282613"/>
    </source>
</evidence>
<dbReference type="PIRSF" id="PIRSF009998">
    <property type="entry name" value="DLC7"/>
    <property type="match status" value="1"/>
</dbReference>
<dbReference type="GO" id="GO:0045505">
    <property type="term" value="F:dynein intermediate chain binding"/>
    <property type="evidence" value="ECO:0007669"/>
    <property type="project" value="UniProtKB-UniRule"/>
</dbReference>
<dbReference type="STRING" id="60517.A0A0R3VVT0"/>
<proteinExistence type="inferred from homology"/>
<keyword evidence="5 10" id="KW-0493">Microtubule</keyword>
<organism evidence="14">
    <name type="scientific">Taenia asiatica</name>
    <name type="common">Asian tapeworm</name>
    <dbReference type="NCBI Taxonomy" id="60517"/>
    <lineage>
        <taxon>Eukaryota</taxon>
        <taxon>Metazoa</taxon>
        <taxon>Spiralia</taxon>
        <taxon>Lophotrochozoa</taxon>
        <taxon>Platyhelminthes</taxon>
        <taxon>Cestoda</taxon>
        <taxon>Eucestoda</taxon>
        <taxon>Cyclophyllidea</taxon>
        <taxon>Taeniidae</taxon>
        <taxon>Taenia</taxon>
    </lineage>
</organism>
<comment type="function">
    <text evidence="9">Acts as one of several non-catalytic accessory components of the cytoplasmic dynein 1 complex that are thought to be involved in linking dynein to cargos and to adapter proteins that regulate dynein function. Cytoplasmic dynein 1 acts as a motor for the intracellular retrograde motility of vesicles and organelles along microtubules.</text>
</comment>
<dbReference type="OrthoDB" id="9985637at2759"/>
<keyword evidence="4 10" id="KW-0963">Cytoplasm</keyword>
<dbReference type="SUPFAM" id="SSF103196">
    <property type="entry name" value="Roadblock/LC7 domain"/>
    <property type="match status" value="1"/>
</dbReference>
<keyword evidence="7 10" id="KW-0505">Motor protein</keyword>
<evidence type="ECO:0000259" key="11">
    <source>
        <dbReference type="SMART" id="SM00960"/>
    </source>
</evidence>
<comment type="similarity">
    <text evidence="2 10">Belongs to the GAMAD family.</text>
</comment>
<sequence>SEADEIIKRLRAHPGVIGVIVANREEGFVLTVLIVECSYLNLGIAIRTTLENSLTVHYCGLIQALINKSSSVVRDLDPTNDLTFLRIRSKKNEIMVAPQRDLLLIVIQKA</sequence>
<keyword evidence="13" id="KW-1185">Reference proteome</keyword>
<dbReference type="EMBL" id="UYRS01000411">
    <property type="protein sequence ID" value="VDK23168.1"/>
    <property type="molecule type" value="Genomic_DNA"/>
</dbReference>
<dbReference type="GO" id="GO:0005868">
    <property type="term" value="C:cytoplasmic dynein complex"/>
    <property type="evidence" value="ECO:0007669"/>
    <property type="project" value="UniProtKB-UniRule"/>
</dbReference>
<dbReference type="SMART" id="SM00960">
    <property type="entry name" value="Robl_LC7"/>
    <property type="match status" value="1"/>
</dbReference>
<keyword evidence="8 10" id="KW-0206">Cytoskeleton</keyword>
<accession>A0A0R3VVT0</accession>
<reference evidence="12 13" key="2">
    <citation type="submission" date="2018-11" db="EMBL/GenBank/DDBJ databases">
        <authorList>
            <consortium name="Pathogen Informatics"/>
        </authorList>
    </citation>
    <scope>NUCLEOTIDE SEQUENCE [LARGE SCALE GENOMIC DNA]</scope>
</reference>
<evidence type="ECO:0000313" key="14">
    <source>
        <dbReference type="WBParaSite" id="TASK_0000150801-mRNA-1"/>
    </source>
</evidence>
<evidence type="ECO:0000256" key="8">
    <source>
        <dbReference type="ARBA" id="ARBA00023212"/>
    </source>
</evidence>
<dbReference type="GO" id="GO:0005737">
    <property type="term" value="C:cytoplasm"/>
    <property type="evidence" value="ECO:0007669"/>
    <property type="project" value="UniProtKB-UniRule"/>
</dbReference>
<dbReference type="InterPro" id="IPR004942">
    <property type="entry name" value="Roadblock/LAMTOR2_dom"/>
</dbReference>
<keyword evidence="3 10" id="KW-0813">Transport</keyword>
<evidence type="ECO:0000256" key="4">
    <source>
        <dbReference type="ARBA" id="ARBA00022490"/>
    </source>
</evidence>
<dbReference type="Pfam" id="PF03259">
    <property type="entry name" value="Robl_LC7"/>
    <property type="match status" value="1"/>
</dbReference>
<evidence type="ECO:0000256" key="10">
    <source>
        <dbReference type="PIRNR" id="PIRNR009998"/>
    </source>
</evidence>
<evidence type="ECO:0000256" key="6">
    <source>
        <dbReference type="ARBA" id="ARBA00023017"/>
    </source>
</evidence>
<evidence type="ECO:0000256" key="7">
    <source>
        <dbReference type="ARBA" id="ARBA00023175"/>
    </source>
</evidence>
<dbReference type="GO" id="GO:0007018">
    <property type="term" value="P:microtubule-based movement"/>
    <property type="evidence" value="ECO:0007669"/>
    <property type="project" value="UniProtKB-UniRule"/>
</dbReference>
<comment type="subcellular location">
    <subcellularLocation>
        <location evidence="1 10">Cytoplasm</location>
        <location evidence="1 10">Cytoskeleton</location>
    </subcellularLocation>
</comment>
<dbReference type="PANTHER" id="PTHR10779">
    <property type="entry name" value="DYNEIN LIGHT CHAIN ROADBLOCK"/>
    <property type="match status" value="1"/>
</dbReference>
<dbReference type="AlphaFoldDB" id="A0A0R3VVT0"/>
<evidence type="ECO:0000256" key="3">
    <source>
        <dbReference type="ARBA" id="ARBA00022448"/>
    </source>
</evidence>
<evidence type="ECO:0000256" key="2">
    <source>
        <dbReference type="ARBA" id="ARBA00007191"/>
    </source>
</evidence>
<evidence type="ECO:0000256" key="5">
    <source>
        <dbReference type="ARBA" id="ARBA00022701"/>
    </source>
</evidence>
<feature type="domain" description="Roadblock/LAMTOR2" evidence="11">
    <location>
        <begin position="3"/>
        <end position="108"/>
    </location>
</feature>
<gene>
    <name evidence="12" type="ORF">TASK_LOCUS1509</name>
</gene>
<evidence type="ECO:0000256" key="9">
    <source>
        <dbReference type="ARBA" id="ARBA00025362"/>
    </source>
</evidence>
<protein>
    <recommendedName>
        <fullName evidence="10">Dynein light chain roadblock</fullName>
    </recommendedName>
</protein>
<dbReference type="Proteomes" id="UP000282613">
    <property type="component" value="Unassembled WGS sequence"/>
</dbReference>